<reference evidence="1 2" key="1">
    <citation type="submission" date="2018-09" db="EMBL/GenBank/DDBJ databases">
        <title>A high-quality reference genome of wild soybean provides a powerful tool to mine soybean genomes.</title>
        <authorList>
            <person name="Xie M."/>
            <person name="Chung C.Y.L."/>
            <person name="Li M.-W."/>
            <person name="Wong F.-L."/>
            <person name="Chan T.-F."/>
            <person name="Lam H.-M."/>
        </authorList>
    </citation>
    <scope>NUCLEOTIDE SEQUENCE [LARGE SCALE GENOMIC DNA]</scope>
    <source>
        <strain evidence="2">cv. W05</strain>
        <tissue evidence="1">Hypocotyl of etiolated seedlings</tissue>
    </source>
</reference>
<accession>A0A445GFK5</accession>
<dbReference type="InterPro" id="IPR004721">
    <property type="entry name" value="DHOdimr"/>
</dbReference>
<dbReference type="AlphaFoldDB" id="A0A445GFK5"/>
<comment type="caution">
    <text evidence="1">The sequence shown here is derived from an EMBL/GenBank/DDBJ whole genome shotgun (WGS) entry which is preliminary data.</text>
</comment>
<dbReference type="GO" id="GO:0006207">
    <property type="term" value="P:'de novo' pyrimidine nucleobase biosynthetic process"/>
    <property type="evidence" value="ECO:0007669"/>
    <property type="project" value="TreeGrafter"/>
</dbReference>
<dbReference type="EMBL" id="QZWG01000016">
    <property type="protein sequence ID" value="RZB60030.1"/>
    <property type="molecule type" value="Genomic_DNA"/>
</dbReference>
<dbReference type="GO" id="GO:0044205">
    <property type="term" value="P:'de novo' UMP biosynthetic process"/>
    <property type="evidence" value="ECO:0007669"/>
    <property type="project" value="UniProtKB-UniPathway"/>
</dbReference>
<dbReference type="Gene3D" id="3.20.20.140">
    <property type="entry name" value="Metal-dependent hydrolases"/>
    <property type="match status" value="1"/>
</dbReference>
<organism evidence="1 2">
    <name type="scientific">Glycine soja</name>
    <name type="common">Wild soybean</name>
    <dbReference type="NCBI Taxonomy" id="3848"/>
    <lineage>
        <taxon>Eukaryota</taxon>
        <taxon>Viridiplantae</taxon>
        <taxon>Streptophyta</taxon>
        <taxon>Embryophyta</taxon>
        <taxon>Tracheophyta</taxon>
        <taxon>Spermatophyta</taxon>
        <taxon>Magnoliopsida</taxon>
        <taxon>eudicotyledons</taxon>
        <taxon>Gunneridae</taxon>
        <taxon>Pentapetalae</taxon>
        <taxon>rosids</taxon>
        <taxon>fabids</taxon>
        <taxon>Fabales</taxon>
        <taxon>Fabaceae</taxon>
        <taxon>Papilionoideae</taxon>
        <taxon>50 kb inversion clade</taxon>
        <taxon>NPAAA clade</taxon>
        <taxon>indigoferoid/millettioid clade</taxon>
        <taxon>Phaseoleae</taxon>
        <taxon>Glycine</taxon>
        <taxon>Glycine subgen. Soja</taxon>
    </lineage>
</organism>
<proteinExistence type="predicted"/>
<protein>
    <submittedName>
        <fullName evidence="1">Dihydroorotase, mitochondrial</fullName>
    </submittedName>
</protein>
<dbReference type="Proteomes" id="UP000289340">
    <property type="component" value="Chromosome 16"/>
</dbReference>
<gene>
    <name evidence="1" type="ORF">D0Y65_042986</name>
</gene>
<keyword evidence="2" id="KW-1185">Reference proteome</keyword>
<dbReference type="GO" id="GO:0004151">
    <property type="term" value="F:dihydroorotase activity"/>
    <property type="evidence" value="ECO:0007669"/>
    <property type="project" value="InterPro"/>
</dbReference>
<dbReference type="PANTHER" id="PTHR43137:SF1">
    <property type="entry name" value="DIHYDROOROTASE"/>
    <property type="match status" value="1"/>
</dbReference>
<dbReference type="GO" id="GO:0009507">
    <property type="term" value="C:chloroplast"/>
    <property type="evidence" value="ECO:0007669"/>
    <property type="project" value="TreeGrafter"/>
</dbReference>
<sequence length="99" mass="11181">MVLQIFFGNYFSVLEEMAELNLPLFVHGEVTNSSVDIFDREKVLMEHITTADAVKFVESCKEAATVTPQHLLLNRNALFQGGLQPPNYCLPLVKRETIV</sequence>
<name>A0A445GFK5_GLYSO</name>
<dbReference type="SMR" id="A0A445GFK5"/>
<evidence type="ECO:0000313" key="1">
    <source>
        <dbReference type="EMBL" id="RZB60030.1"/>
    </source>
</evidence>
<dbReference type="SUPFAM" id="SSF51556">
    <property type="entry name" value="Metallo-dependent hydrolases"/>
    <property type="match status" value="1"/>
</dbReference>
<dbReference type="UniPathway" id="UPA00070">
    <property type="reaction ID" value="UER00117"/>
</dbReference>
<evidence type="ECO:0000313" key="2">
    <source>
        <dbReference type="Proteomes" id="UP000289340"/>
    </source>
</evidence>
<dbReference type="PANTHER" id="PTHR43137">
    <property type="entry name" value="DIHYDROOROTASE"/>
    <property type="match status" value="1"/>
</dbReference>
<dbReference type="InterPro" id="IPR032466">
    <property type="entry name" value="Metal_Hydrolase"/>
</dbReference>